<organism evidence="3 4">
    <name type="scientific">Podospora appendiculata</name>
    <dbReference type="NCBI Taxonomy" id="314037"/>
    <lineage>
        <taxon>Eukaryota</taxon>
        <taxon>Fungi</taxon>
        <taxon>Dikarya</taxon>
        <taxon>Ascomycota</taxon>
        <taxon>Pezizomycotina</taxon>
        <taxon>Sordariomycetes</taxon>
        <taxon>Sordariomycetidae</taxon>
        <taxon>Sordariales</taxon>
        <taxon>Podosporaceae</taxon>
        <taxon>Podospora</taxon>
    </lineage>
</organism>
<dbReference type="AlphaFoldDB" id="A0AAE1CAS7"/>
<keyword evidence="2" id="KW-1133">Transmembrane helix</keyword>
<gene>
    <name evidence="3" type="ORF">B0T22DRAFT_233585</name>
</gene>
<dbReference type="Proteomes" id="UP001270362">
    <property type="component" value="Unassembled WGS sequence"/>
</dbReference>
<sequence length="136" mass="15549">MPKKKKTATKRAIWSQSRSTTTGTTSPTANHFVTWATFNWADCNVMVEERCLFLFLIHRYDISLRGVFGWIDFFSGSFFGFVLSSSNYLCSAVTWFFAAFVIGRLHKYGPKALAFDQAFDHLSLRGLQVVVAMNRR</sequence>
<feature type="transmembrane region" description="Helical" evidence="2">
    <location>
        <begin position="88"/>
        <end position="105"/>
    </location>
</feature>
<evidence type="ECO:0000256" key="2">
    <source>
        <dbReference type="SAM" id="Phobius"/>
    </source>
</evidence>
<dbReference type="EMBL" id="JAULSO010000003">
    <property type="protein sequence ID" value="KAK3685891.1"/>
    <property type="molecule type" value="Genomic_DNA"/>
</dbReference>
<reference evidence="3" key="1">
    <citation type="journal article" date="2023" name="Mol. Phylogenet. Evol.">
        <title>Genome-scale phylogeny and comparative genomics of the fungal order Sordariales.</title>
        <authorList>
            <person name="Hensen N."/>
            <person name="Bonometti L."/>
            <person name="Westerberg I."/>
            <person name="Brannstrom I.O."/>
            <person name="Guillou S."/>
            <person name="Cros-Aarteil S."/>
            <person name="Calhoun S."/>
            <person name="Haridas S."/>
            <person name="Kuo A."/>
            <person name="Mondo S."/>
            <person name="Pangilinan J."/>
            <person name="Riley R."/>
            <person name="LaButti K."/>
            <person name="Andreopoulos B."/>
            <person name="Lipzen A."/>
            <person name="Chen C."/>
            <person name="Yan M."/>
            <person name="Daum C."/>
            <person name="Ng V."/>
            <person name="Clum A."/>
            <person name="Steindorff A."/>
            <person name="Ohm R.A."/>
            <person name="Martin F."/>
            <person name="Silar P."/>
            <person name="Natvig D.O."/>
            <person name="Lalanne C."/>
            <person name="Gautier V."/>
            <person name="Ament-Velasquez S.L."/>
            <person name="Kruys A."/>
            <person name="Hutchinson M.I."/>
            <person name="Powell A.J."/>
            <person name="Barry K."/>
            <person name="Miller A.N."/>
            <person name="Grigoriev I.V."/>
            <person name="Debuchy R."/>
            <person name="Gladieux P."/>
            <person name="Hiltunen Thoren M."/>
            <person name="Johannesson H."/>
        </authorList>
    </citation>
    <scope>NUCLEOTIDE SEQUENCE</scope>
    <source>
        <strain evidence="3">CBS 314.62</strain>
    </source>
</reference>
<feature type="region of interest" description="Disordered" evidence="1">
    <location>
        <begin position="1"/>
        <end position="25"/>
    </location>
</feature>
<feature type="transmembrane region" description="Helical" evidence="2">
    <location>
        <begin position="62"/>
        <end position="82"/>
    </location>
</feature>
<proteinExistence type="predicted"/>
<name>A0AAE1CAS7_9PEZI</name>
<evidence type="ECO:0000256" key="1">
    <source>
        <dbReference type="SAM" id="MobiDB-lite"/>
    </source>
</evidence>
<keyword evidence="2" id="KW-0812">Transmembrane</keyword>
<keyword evidence="2" id="KW-0472">Membrane</keyword>
<evidence type="ECO:0000313" key="3">
    <source>
        <dbReference type="EMBL" id="KAK3685891.1"/>
    </source>
</evidence>
<reference evidence="3" key="2">
    <citation type="submission" date="2023-06" db="EMBL/GenBank/DDBJ databases">
        <authorList>
            <consortium name="Lawrence Berkeley National Laboratory"/>
            <person name="Haridas S."/>
            <person name="Hensen N."/>
            <person name="Bonometti L."/>
            <person name="Westerberg I."/>
            <person name="Brannstrom I.O."/>
            <person name="Guillou S."/>
            <person name="Cros-Aarteil S."/>
            <person name="Calhoun S."/>
            <person name="Kuo A."/>
            <person name="Mondo S."/>
            <person name="Pangilinan J."/>
            <person name="Riley R."/>
            <person name="Labutti K."/>
            <person name="Andreopoulos B."/>
            <person name="Lipzen A."/>
            <person name="Chen C."/>
            <person name="Yanf M."/>
            <person name="Daum C."/>
            <person name="Ng V."/>
            <person name="Clum A."/>
            <person name="Steindorff A."/>
            <person name="Ohm R."/>
            <person name="Martin F."/>
            <person name="Silar P."/>
            <person name="Natvig D."/>
            <person name="Lalanne C."/>
            <person name="Gautier V."/>
            <person name="Ament-Velasquez S.L."/>
            <person name="Kruys A."/>
            <person name="Hutchinson M.I."/>
            <person name="Powell A.J."/>
            <person name="Barry K."/>
            <person name="Miller A.N."/>
            <person name="Grigoriev I.V."/>
            <person name="Debuchy R."/>
            <person name="Gladieux P."/>
            <person name="Thoren M.H."/>
            <person name="Johannesson H."/>
        </authorList>
    </citation>
    <scope>NUCLEOTIDE SEQUENCE</scope>
    <source>
        <strain evidence="3">CBS 314.62</strain>
    </source>
</reference>
<keyword evidence="4" id="KW-1185">Reference proteome</keyword>
<evidence type="ECO:0000313" key="4">
    <source>
        <dbReference type="Proteomes" id="UP001270362"/>
    </source>
</evidence>
<comment type="caution">
    <text evidence="3">The sequence shown here is derived from an EMBL/GenBank/DDBJ whole genome shotgun (WGS) entry which is preliminary data.</text>
</comment>
<protein>
    <submittedName>
        <fullName evidence="3">Uncharacterized protein</fullName>
    </submittedName>
</protein>
<accession>A0AAE1CAS7</accession>
<feature type="compositionally biased region" description="Low complexity" evidence="1">
    <location>
        <begin position="15"/>
        <end position="25"/>
    </location>
</feature>